<name>A0A8S3V949_MYTED</name>
<keyword evidence="6" id="KW-0547">Nucleotide-binding</keyword>
<evidence type="ECO:0000256" key="6">
    <source>
        <dbReference type="ARBA" id="ARBA00022741"/>
    </source>
</evidence>
<dbReference type="GO" id="GO:0042626">
    <property type="term" value="F:ATPase-coupled transmembrane transporter activity"/>
    <property type="evidence" value="ECO:0007669"/>
    <property type="project" value="TreeGrafter"/>
</dbReference>
<evidence type="ECO:0000256" key="10">
    <source>
        <dbReference type="SAM" id="MobiDB-lite"/>
    </source>
</evidence>
<dbReference type="PANTHER" id="PTHR24223">
    <property type="entry name" value="ATP-BINDING CASSETTE SUB-FAMILY C"/>
    <property type="match status" value="1"/>
</dbReference>
<dbReference type="InterPro" id="IPR003439">
    <property type="entry name" value="ABC_transporter-like_ATP-bd"/>
</dbReference>
<proteinExistence type="inferred from homology"/>
<dbReference type="InterPro" id="IPR036640">
    <property type="entry name" value="ABC1_TM_sf"/>
</dbReference>
<keyword evidence="9 11" id="KW-0472">Membrane</keyword>
<evidence type="ECO:0000256" key="9">
    <source>
        <dbReference type="ARBA" id="ARBA00023136"/>
    </source>
</evidence>
<keyword evidence="5" id="KW-0677">Repeat</keyword>
<dbReference type="Pfam" id="PF00005">
    <property type="entry name" value="ABC_tran"/>
    <property type="match status" value="1"/>
</dbReference>
<feature type="compositionally biased region" description="Polar residues" evidence="10">
    <location>
        <begin position="460"/>
        <end position="469"/>
    </location>
</feature>
<feature type="domain" description="ABC transporter" evidence="12">
    <location>
        <begin position="105"/>
        <end position="339"/>
    </location>
</feature>
<evidence type="ECO:0000313" key="14">
    <source>
        <dbReference type="Proteomes" id="UP000683360"/>
    </source>
</evidence>
<dbReference type="CDD" id="cd03244">
    <property type="entry name" value="ABCC_MRP_domain2"/>
    <property type="match status" value="1"/>
</dbReference>
<dbReference type="EMBL" id="CAJPWZ010003045">
    <property type="protein sequence ID" value="CAG2250212.1"/>
    <property type="molecule type" value="Genomic_DNA"/>
</dbReference>
<feature type="region of interest" description="Disordered" evidence="10">
    <location>
        <begin position="453"/>
        <end position="565"/>
    </location>
</feature>
<evidence type="ECO:0000256" key="1">
    <source>
        <dbReference type="ARBA" id="ARBA00004127"/>
    </source>
</evidence>
<feature type="compositionally biased region" description="Basic and acidic residues" evidence="10">
    <location>
        <begin position="549"/>
        <end position="565"/>
    </location>
</feature>
<evidence type="ECO:0000313" key="13">
    <source>
        <dbReference type="EMBL" id="CAG2250212.1"/>
    </source>
</evidence>
<protein>
    <submittedName>
        <fullName evidence="13">ABCC3</fullName>
    </submittedName>
</protein>
<dbReference type="InterPro" id="IPR017871">
    <property type="entry name" value="ABC_transporter-like_CS"/>
</dbReference>
<evidence type="ECO:0000256" key="8">
    <source>
        <dbReference type="ARBA" id="ARBA00022989"/>
    </source>
</evidence>
<keyword evidence="4 11" id="KW-0812">Transmembrane</keyword>
<dbReference type="Proteomes" id="UP000683360">
    <property type="component" value="Unassembled WGS sequence"/>
</dbReference>
<dbReference type="SMART" id="SM00382">
    <property type="entry name" value="AAA"/>
    <property type="match status" value="1"/>
</dbReference>
<dbReference type="GO" id="GO:0005524">
    <property type="term" value="F:ATP binding"/>
    <property type="evidence" value="ECO:0007669"/>
    <property type="project" value="UniProtKB-KW"/>
</dbReference>
<feature type="region of interest" description="Disordered" evidence="10">
    <location>
        <begin position="386"/>
        <end position="422"/>
    </location>
</feature>
<dbReference type="OrthoDB" id="6500128at2759"/>
<evidence type="ECO:0000256" key="2">
    <source>
        <dbReference type="ARBA" id="ARBA00009726"/>
    </source>
</evidence>
<dbReference type="InterPro" id="IPR027417">
    <property type="entry name" value="P-loop_NTPase"/>
</dbReference>
<dbReference type="GO" id="GO:0016887">
    <property type="term" value="F:ATP hydrolysis activity"/>
    <property type="evidence" value="ECO:0007669"/>
    <property type="project" value="InterPro"/>
</dbReference>
<dbReference type="PROSITE" id="PS50893">
    <property type="entry name" value="ABC_TRANSPORTER_2"/>
    <property type="match status" value="1"/>
</dbReference>
<dbReference type="InterPro" id="IPR003593">
    <property type="entry name" value="AAA+_ATPase"/>
</dbReference>
<dbReference type="GO" id="GO:0016020">
    <property type="term" value="C:membrane"/>
    <property type="evidence" value="ECO:0007669"/>
    <property type="project" value="InterPro"/>
</dbReference>
<dbReference type="FunFam" id="3.40.50.300:FF:000074">
    <property type="entry name" value="Multidrug resistance-associated protein 5 isoform 1"/>
    <property type="match status" value="1"/>
</dbReference>
<evidence type="ECO:0000256" key="5">
    <source>
        <dbReference type="ARBA" id="ARBA00022737"/>
    </source>
</evidence>
<evidence type="ECO:0000256" key="3">
    <source>
        <dbReference type="ARBA" id="ARBA00022448"/>
    </source>
</evidence>
<comment type="caution">
    <text evidence="13">The sequence shown here is derived from an EMBL/GenBank/DDBJ whole genome shotgun (WGS) entry which is preliminary data.</text>
</comment>
<keyword evidence="14" id="KW-1185">Reference proteome</keyword>
<dbReference type="Gene3D" id="1.20.1560.10">
    <property type="entry name" value="ABC transporter type 1, transmembrane domain"/>
    <property type="match status" value="1"/>
</dbReference>
<keyword evidence="7" id="KW-0067">ATP-binding</keyword>
<dbReference type="AlphaFoldDB" id="A0A8S3V949"/>
<gene>
    <name evidence="13" type="ORF">MEDL_61928</name>
</gene>
<feature type="transmembrane region" description="Helical" evidence="11">
    <location>
        <begin position="42"/>
        <end position="61"/>
    </location>
</feature>
<feature type="compositionally biased region" description="Low complexity" evidence="10">
    <location>
        <begin position="396"/>
        <end position="409"/>
    </location>
</feature>
<sequence>MQKLLVSSLNKKWLGIRLELLGNIFVIATALFSIYSDLDGSFVGLSVVYAIQATYILNLLVINMSDLQSNIVCVERIKEYTEIDSEANWRSTKKPPDNWPEKGEIIFTDFRMRYRAGTELVLHGINLKIHHGEKIGIVGRTGAGKSSLALALFRLIEAASGDITIDGVDIKNIGLHDLREKVTILPQDPVLFSGSLRLNLDPFCCYGDDQLWTALEHAHLRESVNNLPGKLDFQCGEGGQNLSVGQRQLVCLARTLLKETRVLVLDEATAAVDLATDDLIQQTIFREFKDCTVLAIAHRLKTVLDYHRIVVMDKGRIVEVDNPNNLLANEKSIFYGLAKEAGIVNNGNGQEQLKNSIRYLTNQQPVQNVISSNRNSHDNQIGDVISQKDKEDNMSEKSSNGWSSYSGRSGNEGSAELSNGQGKDVKHFVDNISVDSVRFGDVTIVTPQQILPPSLESEISETTADSETGSEYGESKEELEDTKRNDSGSDKTLKHHVKQGRSLESSLNGSESKGSSEKSEYYSADSQCPDELLNQHLVRQEGEATQTHSFEKEPPHESTEKTDMC</sequence>
<dbReference type="GO" id="GO:0012505">
    <property type="term" value="C:endomembrane system"/>
    <property type="evidence" value="ECO:0007669"/>
    <property type="project" value="UniProtKB-SubCell"/>
</dbReference>
<reference evidence="13" key="1">
    <citation type="submission" date="2021-03" db="EMBL/GenBank/DDBJ databases">
        <authorList>
            <person name="Bekaert M."/>
        </authorList>
    </citation>
    <scope>NUCLEOTIDE SEQUENCE</scope>
</reference>
<feature type="transmembrane region" description="Helical" evidence="11">
    <location>
        <begin position="20"/>
        <end position="36"/>
    </location>
</feature>
<evidence type="ECO:0000256" key="11">
    <source>
        <dbReference type="SAM" id="Phobius"/>
    </source>
</evidence>
<evidence type="ECO:0000259" key="12">
    <source>
        <dbReference type="PROSITE" id="PS50893"/>
    </source>
</evidence>
<dbReference type="SUPFAM" id="SSF52540">
    <property type="entry name" value="P-loop containing nucleoside triphosphate hydrolases"/>
    <property type="match status" value="1"/>
</dbReference>
<dbReference type="Gene3D" id="3.40.50.300">
    <property type="entry name" value="P-loop containing nucleotide triphosphate hydrolases"/>
    <property type="match status" value="1"/>
</dbReference>
<comment type="subcellular location">
    <subcellularLocation>
        <location evidence="1">Endomembrane system</location>
        <topology evidence="1">Multi-pass membrane protein</topology>
    </subcellularLocation>
</comment>
<keyword evidence="8 11" id="KW-1133">Transmembrane helix</keyword>
<evidence type="ECO:0000256" key="7">
    <source>
        <dbReference type="ARBA" id="ARBA00022840"/>
    </source>
</evidence>
<keyword evidence="3" id="KW-0813">Transport</keyword>
<accession>A0A8S3V949</accession>
<dbReference type="SUPFAM" id="SSF90123">
    <property type="entry name" value="ABC transporter transmembrane region"/>
    <property type="match status" value="1"/>
</dbReference>
<feature type="compositionally biased region" description="Low complexity" evidence="10">
    <location>
        <begin position="502"/>
        <end position="513"/>
    </location>
</feature>
<comment type="similarity">
    <text evidence="2">Belongs to the ABC transporter superfamily. ABCC family. Conjugate transporter (TC 3.A.1.208) subfamily.</text>
</comment>
<feature type="compositionally biased region" description="Basic and acidic residues" evidence="10">
    <location>
        <begin position="386"/>
        <end position="395"/>
    </location>
</feature>
<evidence type="ECO:0000256" key="4">
    <source>
        <dbReference type="ARBA" id="ARBA00022692"/>
    </source>
</evidence>
<dbReference type="InterPro" id="IPR050173">
    <property type="entry name" value="ABC_transporter_C-like"/>
</dbReference>
<feature type="compositionally biased region" description="Basic and acidic residues" evidence="10">
    <location>
        <begin position="473"/>
        <end position="492"/>
    </location>
</feature>
<organism evidence="13 14">
    <name type="scientific">Mytilus edulis</name>
    <name type="common">Blue mussel</name>
    <dbReference type="NCBI Taxonomy" id="6550"/>
    <lineage>
        <taxon>Eukaryota</taxon>
        <taxon>Metazoa</taxon>
        <taxon>Spiralia</taxon>
        <taxon>Lophotrochozoa</taxon>
        <taxon>Mollusca</taxon>
        <taxon>Bivalvia</taxon>
        <taxon>Autobranchia</taxon>
        <taxon>Pteriomorphia</taxon>
        <taxon>Mytilida</taxon>
        <taxon>Mytiloidea</taxon>
        <taxon>Mytilidae</taxon>
        <taxon>Mytilinae</taxon>
        <taxon>Mytilus</taxon>
    </lineage>
</organism>
<dbReference type="PROSITE" id="PS00211">
    <property type="entry name" value="ABC_TRANSPORTER_1"/>
    <property type="match status" value="1"/>
</dbReference>